<feature type="domain" description="DUF6311" evidence="2">
    <location>
        <begin position="25"/>
        <end position="414"/>
    </location>
</feature>
<dbReference type="EMBL" id="LCDO01000002">
    <property type="protein sequence ID" value="KKS57215.1"/>
    <property type="molecule type" value="Genomic_DNA"/>
</dbReference>
<feature type="transmembrane region" description="Helical" evidence="1">
    <location>
        <begin position="326"/>
        <end position="347"/>
    </location>
</feature>
<protein>
    <recommendedName>
        <fullName evidence="6">Glycosyltransferase RgtA/B/C/D-like domain-containing protein</fullName>
    </recommendedName>
</protein>
<evidence type="ECO:0000259" key="3">
    <source>
        <dbReference type="Pfam" id="PF25853"/>
    </source>
</evidence>
<feature type="transmembrane region" description="Helical" evidence="1">
    <location>
        <begin position="17"/>
        <end position="35"/>
    </location>
</feature>
<dbReference type="InterPro" id="IPR046278">
    <property type="entry name" value="DUF6311"/>
</dbReference>
<evidence type="ECO:0000259" key="2">
    <source>
        <dbReference type="Pfam" id="PF19830"/>
    </source>
</evidence>
<comment type="caution">
    <text evidence="4">The sequence shown here is derived from an EMBL/GenBank/DDBJ whole genome shotgun (WGS) entry which is preliminary data.</text>
</comment>
<feature type="transmembrane region" description="Helical" evidence="1">
    <location>
        <begin position="190"/>
        <end position="214"/>
    </location>
</feature>
<feature type="transmembrane region" description="Helical" evidence="1">
    <location>
        <begin position="148"/>
        <end position="178"/>
    </location>
</feature>
<organism evidence="4 5">
    <name type="scientific">Candidatus Magasanikbacteria bacterium GW2011_GWA2_42_32</name>
    <dbReference type="NCBI Taxonomy" id="1619039"/>
    <lineage>
        <taxon>Bacteria</taxon>
        <taxon>Candidatus Magasanikiibacteriota</taxon>
    </lineage>
</organism>
<proteinExistence type="predicted"/>
<dbReference type="Proteomes" id="UP000034837">
    <property type="component" value="Unassembled WGS sequence"/>
</dbReference>
<feature type="transmembrane region" description="Helical" evidence="1">
    <location>
        <begin position="115"/>
        <end position="136"/>
    </location>
</feature>
<name>A0A0G1A863_9BACT</name>
<evidence type="ECO:0008006" key="6">
    <source>
        <dbReference type="Google" id="ProtNLM"/>
    </source>
</evidence>
<dbReference type="PATRIC" id="fig|1619039.3.peg.294"/>
<reference evidence="4 5" key="1">
    <citation type="journal article" date="2015" name="Nature">
        <title>rRNA introns, odd ribosomes, and small enigmatic genomes across a large radiation of phyla.</title>
        <authorList>
            <person name="Brown C.T."/>
            <person name="Hug L.A."/>
            <person name="Thomas B.C."/>
            <person name="Sharon I."/>
            <person name="Castelle C.J."/>
            <person name="Singh A."/>
            <person name="Wilkins M.J."/>
            <person name="Williams K.H."/>
            <person name="Banfield J.F."/>
        </authorList>
    </citation>
    <scope>NUCLEOTIDE SEQUENCE [LARGE SCALE GENOMIC DNA]</scope>
</reference>
<dbReference type="AlphaFoldDB" id="A0A0G1A863"/>
<dbReference type="InterPro" id="IPR058671">
    <property type="entry name" value="DUF6311_C"/>
</dbReference>
<dbReference type="Pfam" id="PF19830">
    <property type="entry name" value="DUF6311"/>
    <property type="match status" value="1"/>
</dbReference>
<dbReference type="Pfam" id="PF25853">
    <property type="entry name" value="DUF6311_C"/>
    <property type="match status" value="1"/>
</dbReference>
<accession>A0A0G1A863</accession>
<feature type="transmembrane region" description="Helical" evidence="1">
    <location>
        <begin position="374"/>
        <end position="390"/>
    </location>
</feature>
<sequence length="546" mass="63114">MNGGVKKAVNFLKSWEFFGLVASGLIGGLVFFIFFGDTLWPQNISWILADGTDTFQHQIGWEFFRNSAWGWPWGVIQNLNYPSGISLLYTDSFPLLAIFFKLWRNLLPTNFQYLGMWMFLSFVLQGLCGFLLMRLIKKDTLLDILGSIFFIFNPIVFQRVAGHASLVSHFLILAALYLCLNRSSVWRAGFWGIILILSLFTHPYLFFMIVPFWLSEQIRLYKLISKIKWWGGNLATIAILGLLSFVVGMWGAGEGGAEGFGEFSLNLNGLFNPLGWSKIMPEWPIQTFQYEGFNYLGLGILFLGLLSGYFFIFKQRKIFVSLLKKYWPLLIVAVFLTAVALSNKIYFNNHLVFSYPLPSLAEKCLSIVRSSGRMFWPVYYLLVLASLFFLRFLKRKWALILICLTLVLQLTDLSKGLLGQHINYTDRVMSFPSQDSFWAEYARWNYVFKNYKHIVILPYFERFDLPMSLTVARSGQTFTAGAFARKPSGLKYFLDEEIKKVCSGNFDKDTAYLFFDNLYKCLPKEDVSLNKYTFKQVLNFWVVLPH</sequence>
<evidence type="ECO:0000313" key="4">
    <source>
        <dbReference type="EMBL" id="KKS57215.1"/>
    </source>
</evidence>
<feature type="transmembrane region" description="Helical" evidence="1">
    <location>
        <begin position="293"/>
        <end position="314"/>
    </location>
</feature>
<evidence type="ECO:0000256" key="1">
    <source>
        <dbReference type="SAM" id="Phobius"/>
    </source>
</evidence>
<keyword evidence="1" id="KW-0812">Transmembrane</keyword>
<feature type="transmembrane region" description="Helical" evidence="1">
    <location>
        <begin position="234"/>
        <end position="253"/>
    </location>
</feature>
<feature type="domain" description="DUF6311" evidence="3">
    <location>
        <begin position="443"/>
        <end position="540"/>
    </location>
</feature>
<keyword evidence="1" id="KW-0472">Membrane</keyword>
<evidence type="ECO:0000313" key="5">
    <source>
        <dbReference type="Proteomes" id="UP000034837"/>
    </source>
</evidence>
<keyword evidence="1" id="KW-1133">Transmembrane helix</keyword>
<gene>
    <name evidence="4" type="ORF">UV20_C0002G0004</name>
</gene>